<proteinExistence type="predicted"/>
<evidence type="ECO:0000256" key="2">
    <source>
        <dbReference type="ARBA" id="ARBA00023125"/>
    </source>
</evidence>
<dbReference type="Pfam" id="PF01037">
    <property type="entry name" value="AsnC_trans_reg"/>
    <property type="match status" value="1"/>
</dbReference>
<dbReference type="InterPro" id="IPR019887">
    <property type="entry name" value="Tscrpt_reg_AsnC/Lrp_C"/>
</dbReference>
<sequence>MTKFDATDARLLLELSRHPRASGVELAERVGVSRNTVQARLARWEAEGALAGFERRVDPRSLGYPLSAFIATRVDQHQLDRVVDALAAIPEVVEVNGMTGLTDLSVRVVARDTDDLYRVTGAVLKIPGVERTNMALVMQELVPPRMVPLLEALAGD</sequence>
<dbReference type="PROSITE" id="PS50956">
    <property type="entry name" value="HTH_ASNC_2"/>
    <property type="match status" value="1"/>
</dbReference>
<keyword evidence="3" id="KW-0804">Transcription</keyword>
<dbReference type="EMBL" id="JANRHA010000007">
    <property type="protein sequence ID" value="MDG3015202.1"/>
    <property type="molecule type" value="Genomic_DNA"/>
</dbReference>
<name>A0A9X4REG2_9ACTN</name>
<feature type="domain" description="HTH asnC-type" evidence="4">
    <location>
        <begin position="4"/>
        <end position="65"/>
    </location>
</feature>
<dbReference type="SUPFAM" id="SSF54909">
    <property type="entry name" value="Dimeric alpha+beta barrel"/>
    <property type="match status" value="1"/>
</dbReference>
<dbReference type="InterPro" id="IPR000485">
    <property type="entry name" value="AsnC-type_HTH_dom"/>
</dbReference>
<dbReference type="SUPFAM" id="SSF46785">
    <property type="entry name" value="Winged helix' DNA-binding domain"/>
    <property type="match status" value="1"/>
</dbReference>
<evidence type="ECO:0000313" key="5">
    <source>
        <dbReference type="EMBL" id="MDG3015202.1"/>
    </source>
</evidence>
<dbReference type="GO" id="GO:0043200">
    <property type="term" value="P:response to amino acid"/>
    <property type="evidence" value="ECO:0007669"/>
    <property type="project" value="TreeGrafter"/>
</dbReference>
<dbReference type="Pfam" id="PF13404">
    <property type="entry name" value="HTH_AsnC-type"/>
    <property type="match status" value="1"/>
</dbReference>
<organism evidence="5 6">
    <name type="scientific">Speluncibacter jeojiensis</name>
    <dbReference type="NCBI Taxonomy" id="2710754"/>
    <lineage>
        <taxon>Bacteria</taxon>
        <taxon>Bacillati</taxon>
        <taxon>Actinomycetota</taxon>
        <taxon>Actinomycetes</taxon>
        <taxon>Mycobacteriales</taxon>
        <taxon>Speluncibacteraceae</taxon>
        <taxon>Speluncibacter</taxon>
    </lineage>
</organism>
<dbReference type="PANTHER" id="PTHR30154:SF34">
    <property type="entry name" value="TRANSCRIPTIONAL REGULATOR AZLB"/>
    <property type="match status" value="1"/>
</dbReference>
<keyword evidence="2" id="KW-0238">DNA-binding</keyword>
<dbReference type="AlphaFoldDB" id="A0A9X4REG2"/>
<dbReference type="InterPro" id="IPR011008">
    <property type="entry name" value="Dimeric_a/b-barrel"/>
</dbReference>
<comment type="caution">
    <text evidence="5">The sequence shown here is derived from an EMBL/GenBank/DDBJ whole genome shotgun (WGS) entry which is preliminary data.</text>
</comment>
<dbReference type="InterPro" id="IPR036388">
    <property type="entry name" value="WH-like_DNA-bd_sf"/>
</dbReference>
<dbReference type="InterPro" id="IPR019888">
    <property type="entry name" value="Tscrpt_reg_AsnC-like"/>
</dbReference>
<evidence type="ECO:0000256" key="1">
    <source>
        <dbReference type="ARBA" id="ARBA00023015"/>
    </source>
</evidence>
<reference evidence="5" key="1">
    <citation type="submission" date="2022-08" db="EMBL/GenBank/DDBJ databases">
        <title>Genome analysis of Corynebacteriales strain.</title>
        <authorList>
            <person name="Lee S.D."/>
        </authorList>
    </citation>
    <scope>NUCLEOTIDE SEQUENCE</scope>
    <source>
        <strain evidence="5">D3-21</strain>
    </source>
</reference>
<evidence type="ECO:0000259" key="4">
    <source>
        <dbReference type="PROSITE" id="PS50956"/>
    </source>
</evidence>
<dbReference type="Proteomes" id="UP001152755">
    <property type="component" value="Unassembled WGS sequence"/>
</dbReference>
<dbReference type="PRINTS" id="PR00033">
    <property type="entry name" value="HTHASNC"/>
</dbReference>
<keyword evidence="6" id="KW-1185">Reference proteome</keyword>
<dbReference type="GO" id="GO:0043565">
    <property type="term" value="F:sequence-specific DNA binding"/>
    <property type="evidence" value="ECO:0007669"/>
    <property type="project" value="InterPro"/>
</dbReference>
<dbReference type="Gene3D" id="3.30.70.920">
    <property type="match status" value="1"/>
</dbReference>
<evidence type="ECO:0000256" key="3">
    <source>
        <dbReference type="ARBA" id="ARBA00023163"/>
    </source>
</evidence>
<dbReference type="SMART" id="SM00344">
    <property type="entry name" value="HTH_ASNC"/>
    <property type="match status" value="1"/>
</dbReference>
<dbReference type="RefSeq" id="WP_332519939.1">
    <property type="nucleotide sequence ID" value="NZ_JANRHA010000007.1"/>
</dbReference>
<evidence type="ECO:0000313" key="6">
    <source>
        <dbReference type="Proteomes" id="UP001152755"/>
    </source>
</evidence>
<gene>
    <name evidence="5" type="ORF">NVS88_11635</name>
</gene>
<protein>
    <submittedName>
        <fullName evidence="5">Lrp/AsnC family transcriptional regulator</fullName>
    </submittedName>
</protein>
<keyword evidence="1" id="KW-0805">Transcription regulation</keyword>
<dbReference type="GO" id="GO:0005829">
    <property type="term" value="C:cytosol"/>
    <property type="evidence" value="ECO:0007669"/>
    <property type="project" value="TreeGrafter"/>
</dbReference>
<accession>A0A9X4REG2</accession>
<dbReference type="PANTHER" id="PTHR30154">
    <property type="entry name" value="LEUCINE-RESPONSIVE REGULATORY PROTEIN"/>
    <property type="match status" value="1"/>
</dbReference>
<dbReference type="Gene3D" id="1.10.10.10">
    <property type="entry name" value="Winged helix-like DNA-binding domain superfamily/Winged helix DNA-binding domain"/>
    <property type="match status" value="1"/>
</dbReference>
<dbReference type="InterPro" id="IPR036390">
    <property type="entry name" value="WH_DNA-bd_sf"/>
</dbReference>